<dbReference type="InterPro" id="IPR007492">
    <property type="entry name" value="LytTR_DNA-bd_dom"/>
</dbReference>
<keyword evidence="5" id="KW-1185">Reference proteome</keyword>
<sequence length="333" mass="36740">MNGVQATVSTTQVKFADGKTYWATSDSLTEFFLNPIFLKYFLLCTLVYGLLDRGGKDTGHLAGFEIVVLWSTLSVVTFSWYFLLFSALRVLRNRGVLTTVYTPFITLSLFCFTTTATYLVVTFFKGPLDLTAAEWTQEIVRDMIVLLLMDVAFSQFVAPLHPMLLPYPPGDPRNATAGPHRHAVAAPALPAAAPPDPVQTAPASPEPAADAPAPALQTDLSPAQIDQVRIGNEVFAVEDLLYIRSEDHYLRIVTSRRRMLTRGRLSDAIAQLDIRQGIQINRSTWVSFNAIQSTEDDGRGVLSVILSDGEQERVAQSRRIAFQSAMGLRATAR</sequence>
<feature type="compositionally biased region" description="Low complexity" evidence="1">
    <location>
        <begin position="201"/>
        <end position="214"/>
    </location>
</feature>
<evidence type="ECO:0000256" key="1">
    <source>
        <dbReference type="SAM" id="MobiDB-lite"/>
    </source>
</evidence>
<protein>
    <submittedName>
        <fullName evidence="4">LytTR family transcriptional regulator</fullName>
    </submittedName>
</protein>
<dbReference type="RefSeq" id="WP_161763780.1">
    <property type="nucleotide sequence ID" value="NZ_JAAATX020000013.1"/>
</dbReference>
<dbReference type="EMBL" id="JAAATX020000013">
    <property type="protein sequence ID" value="MBU9699672.1"/>
    <property type="molecule type" value="Genomic_DNA"/>
</dbReference>
<evidence type="ECO:0000313" key="5">
    <source>
        <dbReference type="Proteomes" id="UP000731907"/>
    </source>
</evidence>
<proteinExistence type="predicted"/>
<feature type="transmembrane region" description="Helical" evidence="2">
    <location>
        <begin position="104"/>
        <end position="124"/>
    </location>
</feature>
<keyword evidence="2" id="KW-0472">Membrane</keyword>
<dbReference type="Gene3D" id="2.40.50.1020">
    <property type="entry name" value="LytTr DNA-binding domain"/>
    <property type="match status" value="1"/>
</dbReference>
<feature type="transmembrane region" description="Helical" evidence="2">
    <location>
        <begin position="63"/>
        <end position="84"/>
    </location>
</feature>
<dbReference type="SMART" id="SM00850">
    <property type="entry name" value="LytTR"/>
    <property type="match status" value="1"/>
</dbReference>
<dbReference type="Proteomes" id="UP000731907">
    <property type="component" value="Unassembled WGS sequence"/>
</dbReference>
<dbReference type="PROSITE" id="PS50930">
    <property type="entry name" value="HTH_LYTTR"/>
    <property type="match status" value="1"/>
</dbReference>
<gene>
    <name evidence="4" type="ORF">GU927_017655</name>
</gene>
<comment type="caution">
    <text evidence="4">The sequence shown here is derived from an EMBL/GenBank/DDBJ whole genome shotgun (WGS) entry which is preliminary data.</text>
</comment>
<feature type="transmembrane region" description="Helical" evidence="2">
    <location>
        <begin position="31"/>
        <end position="51"/>
    </location>
</feature>
<feature type="domain" description="HTH LytTR-type" evidence="3">
    <location>
        <begin position="233"/>
        <end position="328"/>
    </location>
</feature>
<evidence type="ECO:0000259" key="3">
    <source>
        <dbReference type="PROSITE" id="PS50930"/>
    </source>
</evidence>
<reference evidence="4 5" key="1">
    <citation type="submission" date="2021-06" db="EMBL/GenBank/DDBJ databases">
        <title>Rhodobacteraceae bacterium strain HSP-20.</title>
        <authorList>
            <person name="Chen W.-M."/>
        </authorList>
    </citation>
    <scope>NUCLEOTIDE SEQUENCE [LARGE SCALE GENOMIC DNA]</scope>
    <source>
        <strain evidence="4 5">HSP-20</strain>
    </source>
</reference>
<dbReference type="Pfam" id="PF04397">
    <property type="entry name" value="LytTR"/>
    <property type="match status" value="1"/>
</dbReference>
<keyword evidence="2" id="KW-0812">Transmembrane</keyword>
<organism evidence="4 5">
    <name type="scientific">Paragemmobacter amnigenus</name>
    <dbReference type="NCBI Taxonomy" id="2852097"/>
    <lineage>
        <taxon>Bacteria</taxon>
        <taxon>Pseudomonadati</taxon>
        <taxon>Pseudomonadota</taxon>
        <taxon>Alphaproteobacteria</taxon>
        <taxon>Rhodobacterales</taxon>
        <taxon>Paracoccaceae</taxon>
        <taxon>Paragemmobacter</taxon>
    </lineage>
</organism>
<accession>A0ABS6JB10</accession>
<feature type="region of interest" description="Disordered" evidence="1">
    <location>
        <begin position="191"/>
        <end position="214"/>
    </location>
</feature>
<keyword evidence="2" id="KW-1133">Transmembrane helix</keyword>
<name>A0ABS6JB10_9RHOB</name>
<evidence type="ECO:0000313" key="4">
    <source>
        <dbReference type="EMBL" id="MBU9699672.1"/>
    </source>
</evidence>
<evidence type="ECO:0000256" key="2">
    <source>
        <dbReference type="SAM" id="Phobius"/>
    </source>
</evidence>